<dbReference type="InterPro" id="IPR015424">
    <property type="entry name" value="PyrdxlP-dep_Trfase"/>
</dbReference>
<evidence type="ECO:0000256" key="2">
    <source>
        <dbReference type="ARBA" id="ARBA00022898"/>
    </source>
</evidence>
<protein>
    <submittedName>
        <fullName evidence="7">GntR family transcriptional regulator</fullName>
    </submittedName>
</protein>
<dbReference type="InterPro" id="IPR004839">
    <property type="entry name" value="Aminotransferase_I/II_large"/>
</dbReference>
<gene>
    <name evidence="7" type="ORF">GCM10010274_48760</name>
</gene>
<dbReference type="CDD" id="cd07377">
    <property type="entry name" value="WHTH_GntR"/>
    <property type="match status" value="1"/>
</dbReference>
<dbReference type="InterPro" id="IPR036388">
    <property type="entry name" value="WH-like_DNA-bd_sf"/>
</dbReference>
<evidence type="ECO:0000256" key="1">
    <source>
        <dbReference type="ARBA" id="ARBA00005384"/>
    </source>
</evidence>
<reference evidence="7" key="1">
    <citation type="journal article" date="2014" name="Int. J. Syst. Evol. Microbiol.">
        <title>Complete genome sequence of Corynebacterium casei LMG S-19264T (=DSM 44701T), isolated from a smear-ripened cheese.</title>
        <authorList>
            <consortium name="US DOE Joint Genome Institute (JGI-PGF)"/>
            <person name="Walter F."/>
            <person name="Albersmeier A."/>
            <person name="Kalinowski J."/>
            <person name="Ruckert C."/>
        </authorList>
    </citation>
    <scope>NUCLEOTIDE SEQUENCE</scope>
    <source>
        <strain evidence="7">JCM 4391</strain>
    </source>
</reference>
<dbReference type="GO" id="GO:0003677">
    <property type="term" value="F:DNA binding"/>
    <property type="evidence" value="ECO:0007669"/>
    <property type="project" value="UniProtKB-KW"/>
</dbReference>
<dbReference type="Gene3D" id="3.90.1150.10">
    <property type="entry name" value="Aspartate Aminotransferase, domain 1"/>
    <property type="match status" value="1"/>
</dbReference>
<dbReference type="InterPro" id="IPR015421">
    <property type="entry name" value="PyrdxlP-dep_Trfase_major"/>
</dbReference>
<feature type="domain" description="HTH gntR-type" evidence="6">
    <location>
        <begin position="6"/>
        <end position="72"/>
    </location>
</feature>
<dbReference type="GO" id="GO:0030170">
    <property type="term" value="F:pyridoxal phosphate binding"/>
    <property type="evidence" value="ECO:0007669"/>
    <property type="project" value="InterPro"/>
</dbReference>
<accession>A0A918I0R2</accession>
<evidence type="ECO:0000256" key="5">
    <source>
        <dbReference type="ARBA" id="ARBA00023163"/>
    </source>
</evidence>
<dbReference type="EMBL" id="BMTP01000013">
    <property type="protein sequence ID" value="GGU53945.1"/>
    <property type="molecule type" value="Genomic_DNA"/>
</dbReference>
<organism evidence="7 8">
    <name type="scientific">Streptomyces lavendofoliae</name>
    <dbReference type="NCBI Taxonomy" id="67314"/>
    <lineage>
        <taxon>Bacteria</taxon>
        <taxon>Bacillati</taxon>
        <taxon>Actinomycetota</taxon>
        <taxon>Actinomycetes</taxon>
        <taxon>Kitasatosporales</taxon>
        <taxon>Streptomycetaceae</taxon>
        <taxon>Streptomyces</taxon>
    </lineage>
</organism>
<dbReference type="InterPro" id="IPR051446">
    <property type="entry name" value="HTH_trans_reg/aminotransferase"/>
</dbReference>
<dbReference type="PANTHER" id="PTHR46577">
    <property type="entry name" value="HTH-TYPE TRANSCRIPTIONAL REGULATORY PROTEIN GABR"/>
    <property type="match status" value="1"/>
</dbReference>
<dbReference type="PANTHER" id="PTHR46577:SF2">
    <property type="entry name" value="TRANSCRIPTIONAL REGULATORY PROTEIN"/>
    <property type="match status" value="1"/>
</dbReference>
<comment type="caution">
    <text evidence="7">The sequence shown here is derived from an EMBL/GenBank/DDBJ whole genome shotgun (WGS) entry which is preliminary data.</text>
</comment>
<keyword evidence="2" id="KW-0663">Pyridoxal phosphate</keyword>
<keyword evidence="3" id="KW-0805">Transcription regulation</keyword>
<dbReference type="Gene3D" id="1.10.10.10">
    <property type="entry name" value="Winged helix-like DNA-binding domain superfamily/Winged helix DNA-binding domain"/>
    <property type="match status" value="1"/>
</dbReference>
<dbReference type="SMART" id="SM00345">
    <property type="entry name" value="HTH_GNTR"/>
    <property type="match status" value="1"/>
</dbReference>
<dbReference type="Pfam" id="PF00155">
    <property type="entry name" value="Aminotran_1_2"/>
    <property type="match status" value="1"/>
</dbReference>
<dbReference type="Gene3D" id="3.40.640.10">
    <property type="entry name" value="Type I PLP-dependent aspartate aminotransferase-like (Major domain)"/>
    <property type="match status" value="1"/>
</dbReference>
<keyword evidence="8" id="KW-1185">Reference proteome</keyword>
<dbReference type="SUPFAM" id="SSF46785">
    <property type="entry name" value="Winged helix' DNA-binding domain"/>
    <property type="match status" value="1"/>
</dbReference>
<dbReference type="Proteomes" id="UP000636661">
    <property type="component" value="Unassembled WGS sequence"/>
</dbReference>
<keyword evidence="5" id="KW-0804">Transcription</keyword>
<evidence type="ECO:0000313" key="8">
    <source>
        <dbReference type="Proteomes" id="UP000636661"/>
    </source>
</evidence>
<sequence>MVFMNHDSSARIVAGLDEWIATAAPGARLPSTRSLVARYGASPVTVQKALRTLAARGAVESRPGVGTFVRAVRVARPNDHGWQTAALGAPRHRVPHLAPALRTYPNDVIALHSGYPDRDLLPERLVRAAFTRAARGDSTVSRPPAAGLPELQAWFASELGAAMPAGLTPPDPSDVIVFPGSQSGLGTIFRAVVGAGRPLLVESPTYWGAILAAASAGVRLVPVPSGPDGPDPDELERAFARTGARAFYAQPNFANPTGARWSAGLADRVLGTVRAHGAFLIEDDWAHDFGIDAEPVPLAARDDSGHVVHLRSLTKSVSPTVRIAGITARGPVRERILADAQAESMYVSGILQAVALDVVTQPAWRTHLRHLRHQLAARRDLLAGALREHVPAADLPAVPRGGLNLWVRLPDTTDLTRLVRDCETAGVIIAHGNPWFPAEPTGAYLRLNYSGPNPGAFPEGARVVGQALARQ</sequence>
<dbReference type="GO" id="GO:0003700">
    <property type="term" value="F:DNA-binding transcription factor activity"/>
    <property type="evidence" value="ECO:0007669"/>
    <property type="project" value="InterPro"/>
</dbReference>
<comment type="similarity">
    <text evidence="1">In the C-terminal section; belongs to the class-I pyridoxal-phosphate-dependent aminotransferase family.</text>
</comment>
<keyword evidence="4" id="KW-0238">DNA-binding</keyword>
<dbReference type="Pfam" id="PF00392">
    <property type="entry name" value="GntR"/>
    <property type="match status" value="1"/>
</dbReference>
<dbReference type="InterPro" id="IPR000524">
    <property type="entry name" value="Tscrpt_reg_HTH_GntR"/>
</dbReference>
<dbReference type="CDD" id="cd00609">
    <property type="entry name" value="AAT_like"/>
    <property type="match status" value="1"/>
</dbReference>
<dbReference type="AlphaFoldDB" id="A0A918I0R2"/>
<dbReference type="InterPro" id="IPR015422">
    <property type="entry name" value="PyrdxlP-dep_Trfase_small"/>
</dbReference>
<dbReference type="SUPFAM" id="SSF53383">
    <property type="entry name" value="PLP-dependent transferases"/>
    <property type="match status" value="1"/>
</dbReference>
<evidence type="ECO:0000256" key="4">
    <source>
        <dbReference type="ARBA" id="ARBA00023125"/>
    </source>
</evidence>
<name>A0A918I0R2_9ACTN</name>
<evidence type="ECO:0000256" key="3">
    <source>
        <dbReference type="ARBA" id="ARBA00023015"/>
    </source>
</evidence>
<dbReference type="InterPro" id="IPR036390">
    <property type="entry name" value="WH_DNA-bd_sf"/>
</dbReference>
<reference evidence="7" key="2">
    <citation type="submission" date="2020-09" db="EMBL/GenBank/DDBJ databases">
        <authorList>
            <person name="Sun Q."/>
            <person name="Ohkuma M."/>
        </authorList>
    </citation>
    <scope>NUCLEOTIDE SEQUENCE</scope>
    <source>
        <strain evidence="7">JCM 4391</strain>
    </source>
</reference>
<proteinExistence type="inferred from homology"/>
<evidence type="ECO:0000313" key="7">
    <source>
        <dbReference type="EMBL" id="GGU53945.1"/>
    </source>
</evidence>
<evidence type="ECO:0000259" key="6">
    <source>
        <dbReference type="PROSITE" id="PS50949"/>
    </source>
</evidence>
<dbReference type="PROSITE" id="PS50949">
    <property type="entry name" value="HTH_GNTR"/>
    <property type="match status" value="1"/>
</dbReference>